<evidence type="ECO:0000313" key="4">
    <source>
        <dbReference type="EMBL" id="CAH1799678.1"/>
    </source>
</evidence>
<feature type="chain" id="PRO_5043422733" evidence="3">
    <location>
        <begin position="19"/>
        <end position="776"/>
    </location>
</feature>
<gene>
    <name evidence="4" type="ORF">OFUS_LOCUS23657</name>
</gene>
<name>A0A8J1TCW6_OWEFU</name>
<proteinExistence type="predicted"/>
<feature type="region of interest" description="Disordered" evidence="1">
    <location>
        <begin position="570"/>
        <end position="722"/>
    </location>
</feature>
<keyword evidence="2" id="KW-1133">Transmembrane helix</keyword>
<feature type="compositionally biased region" description="Basic and acidic residues" evidence="1">
    <location>
        <begin position="612"/>
        <end position="621"/>
    </location>
</feature>
<feature type="compositionally biased region" description="Basic residues" evidence="1">
    <location>
        <begin position="622"/>
        <end position="644"/>
    </location>
</feature>
<dbReference type="InterPro" id="IPR043159">
    <property type="entry name" value="Lectin_gal-bd_sf"/>
</dbReference>
<feature type="transmembrane region" description="Helical" evidence="2">
    <location>
        <begin position="300"/>
        <end position="322"/>
    </location>
</feature>
<dbReference type="Proteomes" id="UP000749559">
    <property type="component" value="Unassembled WGS sequence"/>
</dbReference>
<reference evidence="4" key="1">
    <citation type="submission" date="2022-03" db="EMBL/GenBank/DDBJ databases">
        <authorList>
            <person name="Martin C."/>
        </authorList>
    </citation>
    <scope>NUCLEOTIDE SEQUENCE</scope>
</reference>
<feature type="compositionally biased region" description="Acidic residues" evidence="1">
    <location>
        <begin position="697"/>
        <end position="708"/>
    </location>
</feature>
<evidence type="ECO:0000256" key="2">
    <source>
        <dbReference type="SAM" id="Phobius"/>
    </source>
</evidence>
<sequence>MIGKVVFLNLLLCWASRGEELSSACFGSQLSLECPSQHVIHIQIAIFGISQGCDDGVMCCPKPSDKCRVSIPDTRPEYNEILMTVCMGKTECNPLADRADHVCDVNKPTDYVMVQYICIPNKAIQNMCGILDLEQDHGYLASIIYPGGITRTCTCRFKAPAESTVTITAINMHLGATDPEHCDKTFNFTVKGTENSKTRFCKIMWNNVIYRTDDTKWTYLTLHTGIRKHGGKMWLEYKSQPSKQITMQCSKHGFGDAEKPPPVSNSLVPPDGKRPKSGIRIKAELENDAKNGQIERQGGALAAGIVITILVIAIVIAVVFIYKRARHKRKRKDEELNISQLDKKWRFNLDDLSVHEVSSDWTGDTIYKDLENYGAMNHKRHLIDRSDSQENTLYSREKMAKKKGRKDVTDTHTNDDTSNVNAVVLISKKLNTNTDCGDNVHTETEEINTEKMSPLIDMDMTIAGNTIEELDKAVALENFQKSLTEMKKKLQNHPKHGKKTSSTEDLLPSPFSSPASSPNEKRNKLKSKQKHLNKPVAPIKPVQHIKQRETSNVAGKKLLNVQSVFQIVKSAKVQSRQSSDKEDDNEDINVSEQNAKKEIKRNMKKSKKPKKGEKDEHSAHETRHHKSTKEHKHGKEHHSRHKKSGSYETSEKNIGSYDFGAKTKGSSGHSVHKKHGRRGQPGDDIQEKLDKIRQEFVEEDSDADDELDSPGTNEGKDQELPPMYAHLKKGATDTGSDSTCLELPDEFEDVDLAEPKTSKTDQTVKFTKITYTGDFL</sequence>
<feature type="region of interest" description="Disordered" evidence="1">
    <location>
        <begin position="254"/>
        <end position="275"/>
    </location>
</feature>
<organism evidence="4 5">
    <name type="scientific">Owenia fusiformis</name>
    <name type="common">Polychaete worm</name>
    <dbReference type="NCBI Taxonomy" id="6347"/>
    <lineage>
        <taxon>Eukaryota</taxon>
        <taxon>Metazoa</taxon>
        <taxon>Spiralia</taxon>
        <taxon>Lophotrochozoa</taxon>
        <taxon>Annelida</taxon>
        <taxon>Polychaeta</taxon>
        <taxon>Sedentaria</taxon>
        <taxon>Canalipalpata</taxon>
        <taxon>Sabellida</taxon>
        <taxon>Oweniida</taxon>
        <taxon>Oweniidae</taxon>
        <taxon>Owenia</taxon>
    </lineage>
</organism>
<feature type="compositionally biased region" description="Basic residues" evidence="1">
    <location>
        <begin position="489"/>
        <end position="499"/>
    </location>
</feature>
<evidence type="ECO:0000256" key="1">
    <source>
        <dbReference type="SAM" id="MobiDB-lite"/>
    </source>
</evidence>
<feature type="compositionally biased region" description="Basic residues" evidence="1">
    <location>
        <begin position="523"/>
        <end position="533"/>
    </location>
</feature>
<evidence type="ECO:0000313" key="5">
    <source>
        <dbReference type="Proteomes" id="UP000749559"/>
    </source>
</evidence>
<dbReference type="AlphaFoldDB" id="A0A8J1TCW6"/>
<accession>A0A8J1TCW6</accession>
<feature type="region of interest" description="Disordered" evidence="1">
    <location>
        <begin position="488"/>
        <end position="547"/>
    </location>
</feature>
<dbReference type="OrthoDB" id="431034at2759"/>
<feature type="compositionally biased region" description="Low complexity" evidence="1">
    <location>
        <begin position="508"/>
        <end position="518"/>
    </location>
</feature>
<dbReference type="Gene3D" id="2.60.120.740">
    <property type="match status" value="1"/>
</dbReference>
<protein>
    <submittedName>
        <fullName evidence="4">Uncharacterized protein</fullName>
    </submittedName>
</protein>
<dbReference type="EMBL" id="CAIIXF020000011">
    <property type="protein sequence ID" value="CAH1799678.1"/>
    <property type="molecule type" value="Genomic_DNA"/>
</dbReference>
<comment type="caution">
    <text evidence="4">The sequence shown here is derived from an EMBL/GenBank/DDBJ whole genome shotgun (WGS) entry which is preliminary data.</text>
</comment>
<keyword evidence="5" id="KW-1185">Reference proteome</keyword>
<keyword evidence="2" id="KW-0472">Membrane</keyword>
<feature type="compositionally biased region" description="Basic and acidic residues" evidence="1">
    <location>
        <begin position="685"/>
        <end position="696"/>
    </location>
</feature>
<dbReference type="CDD" id="cd22823">
    <property type="entry name" value="Gal_Rha_Lectin"/>
    <property type="match status" value="1"/>
</dbReference>
<keyword evidence="2" id="KW-0812">Transmembrane</keyword>
<keyword evidence="3" id="KW-0732">Signal</keyword>
<feature type="signal peptide" evidence="3">
    <location>
        <begin position="1"/>
        <end position="18"/>
    </location>
</feature>
<feature type="compositionally biased region" description="Basic residues" evidence="1">
    <location>
        <begin position="602"/>
        <end position="611"/>
    </location>
</feature>
<evidence type="ECO:0000256" key="3">
    <source>
        <dbReference type="SAM" id="SignalP"/>
    </source>
</evidence>